<organism evidence="1 2">
    <name type="scientific">Dioscorea alata</name>
    <name type="common">Purple yam</name>
    <dbReference type="NCBI Taxonomy" id="55571"/>
    <lineage>
        <taxon>Eukaryota</taxon>
        <taxon>Viridiplantae</taxon>
        <taxon>Streptophyta</taxon>
        <taxon>Embryophyta</taxon>
        <taxon>Tracheophyta</taxon>
        <taxon>Spermatophyta</taxon>
        <taxon>Magnoliopsida</taxon>
        <taxon>Liliopsida</taxon>
        <taxon>Dioscoreales</taxon>
        <taxon>Dioscoreaceae</taxon>
        <taxon>Dioscorea</taxon>
    </lineage>
</organism>
<proteinExistence type="predicted"/>
<keyword evidence="2" id="KW-1185">Reference proteome</keyword>
<reference evidence="2" key="1">
    <citation type="journal article" date="2022" name="Nat. Commun.">
        <title>Chromosome evolution and the genetic basis of agronomically important traits in greater yam.</title>
        <authorList>
            <person name="Bredeson J.V."/>
            <person name="Lyons J.B."/>
            <person name="Oniyinde I.O."/>
            <person name="Okereke N.R."/>
            <person name="Kolade O."/>
            <person name="Nnabue I."/>
            <person name="Nwadili C.O."/>
            <person name="Hribova E."/>
            <person name="Parker M."/>
            <person name="Nwogha J."/>
            <person name="Shu S."/>
            <person name="Carlson J."/>
            <person name="Kariba R."/>
            <person name="Muthemba S."/>
            <person name="Knop K."/>
            <person name="Barton G.J."/>
            <person name="Sherwood A.V."/>
            <person name="Lopez-Montes A."/>
            <person name="Asiedu R."/>
            <person name="Jamnadass R."/>
            <person name="Muchugi A."/>
            <person name="Goodstein D."/>
            <person name="Egesi C.N."/>
            <person name="Featherston J."/>
            <person name="Asfaw A."/>
            <person name="Simpson G.G."/>
            <person name="Dolezel J."/>
            <person name="Hendre P.S."/>
            <person name="Van Deynze A."/>
            <person name="Kumar P.L."/>
            <person name="Obidiegwu J.E."/>
            <person name="Bhattacharjee R."/>
            <person name="Rokhsar D.S."/>
        </authorList>
    </citation>
    <scope>NUCLEOTIDE SEQUENCE [LARGE SCALE GENOMIC DNA]</scope>
    <source>
        <strain evidence="2">cv. TDa95/00328</strain>
    </source>
</reference>
<dbReference type="Proteomes" id="UP000827976">
    <property type="component" value="Chromosome 12"/>
</dbReference>
<evidence type="ECO:0000313" key="2">
    <source>
        <dbReference type="Proteomes" id="UP000827976"/>
    </source>
</evidence>
<gene>
    <name evidence="1" type="ORF">IHE45_12G054200</name>
</gene>
<name>A0ACB7V2R7_DIOAL</name>
<dbReference type="EMBL" id="CM037022">
    <property type="protein sequence ID" value="KAH7667372.1"/>
    <property type="molecule type" value="Genomic_DNA"/>
</dbReference>
<evidence type="ECO:0000313" key="1">
    <source>
        <dbReference type="EMBL" id="KAH7667372.1"/>
    </source>
</evidence>
<accession>A0ACB7V2R7</accession>
<sequence length="1822" mass="192839">MEVRGRGFSKDLVFPWHHSFSFRSLPAQSFSFFIYTPSPPPPLFTFSELPLMARVVELDEEIERDVDGVGDVLFSRFGEPVPLTSPPSPFDLSDPPRNPIAISFSSRLLFVATSQGFMVAETLEVIRMAKEIKEKGEGSSVVDSCFLDVKIGKVSILALSVDSLWLAAVVGCDVKFYSVENLRNKDSTFSFLCSIKSGVVKDFMWQKNTGNAFAILSSDGSLQLGQLQAPLKDVMNNVDAVDWSENGAFIAVARKNTLSIWSLDLKEQCQMKLLFQSWSDGTDSECSIKVDSIAWLRNNSIVIGCVRVYEDGKEEGYLVQVVAVGELEFTERSSKPVVFSFPDLFEDISDDILPAGCGPYLFASYLKHLGLTLASFKKAIGAHLLLLRWSLDGDRREAVSLEYENEIYTPRIDLQENGDDNLILGFAVDQTPSNEKVRVKIEAEFKEVFPNCTLWCLTSEGKLILFHILRTSDDSYTPDTSSSEDYKSVTERTSAAISLKHQLPAVTSGLNGSAEGEVPVKESETLQRLEKVSHGNDIVLTGKEVEGSSNSNARLHSVRTLNAEKLPVVSSRMQNPGLTLSISAKTSIQELSSCPPGQTVGTTLPVGNLSNEAFTTTQVGTRVLGQNVEKELAGSTGSQGASFGSQSTGKLVFTNNSSAKSSSSALDRSVLGGNTHSAKIGSENKLPSSQHGPISDDRLPGGKPFSWKVSSSSPPPPVFSENKAIQSEGAKSFLVKKGSPEPLPVMHKPLPIMPQSSTPGKSLNSMTQPSLYNSRNPRCPWMAEPEPELSKQFYNGKDMANELDKLLSFIEREGGFRDACTISQESSLSTLGDGLKNLSIKSQVHKNKIEKQLLEIQQLQNKMLQVSTRQVYVEGLVKQASNDQYWDIWKRQKLSPELELQRQRILGTYQGLTDQLIGLERHFNNLEISKFGEHGGVHAGRRALHANADPSRNAQSVQKMYNTLNSQLAATEQLSNCLSEQMAMLNINKQSVRHPTVVKELFESIGISHEASIFHSPESIKRTLVSASITKGNSKINMSSASQVLESGTARRRYSLDKSLSKFEPQKTTVKRMLKESAVSVIADKHVGRSREAFHSQTANFAIDPQKINENHAPSFSQPSSLKWHSPAYPTGKGIQEKPPKVASEPQSVSPFKWTLELSGSSQNLKSNSHPGQPLSTSSSTVVYNNPHGIPDGKFQLPDSSSNIVTHTASQSGSSMVSKTAPSSKRMSNVPFNTSPQTSVTFSSSCTTNFKTTLPSEIMHEKTSGQLTQQSGKDAPTKLSVRSLDNFGVSEKGLFSLSDESTHSMRSVAQSVDGNRIAQVDVLTGQTASPEASLTTPFNFLATASTPVFSIKQSSTPLMSSHSSASISPNFPSLSINSSASTSSSYLSSSTISSIGKTSFDTKPINDTNKTIPVPSSVLIPSTAPHLPSSNPLTVQSHESPVPQPSAIPFESAVSHSPPLQANMVKSNSESAPLVASKSEGLLQPVEINPLSKPAVSQALAKQVSAGLSEGEPSIIPTAGFSTFPLTSGSSQIQSTTISPLSTIPQEKDEGVDLSSSQEDEMEEEAPSMANEFLGGLGGFGLGAASPHVPKSNPFGVSFNTTPASAPFSLTTSPGELFRPASFSIPPPKPIELSQPTPSGATSSAFGGGFSGFGQPVNIGAGQQALGSVLGAFGQSRQIGAGVQGAAGGFAGVAPGGGFGGAATGGGFASAPTGGGFASAPTGGGFAGAANGGGFASAATGGFAAAAAGGGFAAVGSQGGGFAAAASGGSGGFGGANPGGGFAGGGFGAFSGNKVGGFSGFGGNNAAGAGGPPSQLFTQMRK</sequence>
<comment type="caution">
    <text evidence="1">The sequence shown here is derived from an EMBL/GenBank/DDBJ whole genome shotgun (WGS) entry which is preliminary data.</text>
</comment>
<protein>
    <submittedName>
        <fullName evidence="1">Nuclear pore complex protein Nup214 protein</fullName>
    </submittedName>
</protein>